<feature type="non-terminal residue" evidence="3">
    <location>
        <position position="108"/>
    </location>
</feature>
<feature type="domain" description="DUF6754" evidence="2">
    <location>
        <begin position="2"/>
        <end position="108"/>
    </location>
</feature>
<organism evidence="3">
    <name type="scientific">marine sediment metagenome</name>
    <dbReference type="NCBI Taxonomy" id="412755"/>
    <lineage>
        <taxon>unclassified sequences</taxon>
        <taxon>metagenomes</taxon>
        <taxon>ecological metagenomes</taxon>
    </lineage>
</organism>
<dbReference type="InterPro" id="IPR046642">
    <property type="entry name" value="DUF6754"/>
</dbReference>
<keyword evidence="1" id="KW-0472">Membrane</keyword>
<feature type="non-terminal residue" evidence="3">
    <location>
        <position position="1"/>
    </location>
</feature>
<keyword evidence="1" id="KW-0812">Transmembrane</keyword>
<gene>
    <name evidence="3" type="ORF">S03H2_70942</name>
</gene>
<comment type="caution">
    <text evidence="3">The sequence shown here is derived from an EMBL/GenBank/DDBJ whole genome shotgun (WGS) entry which is preliminary data.</text>
</comment>
<accession>X1L728</accession>
<evidence type="ECO:0000256" key="1">
    <source>
        <dbReference type="SAM" id="Phobius"/>
    </source>
</evidence>
<name>X1L728_9ZZZZ</name>
<keyword evidence="1" id="KW-1133">Transmembrane helix</keyword>
<proteinExistence type="predicted"/>
<dbReference type="EMBL" id="BARU01047309">
    <property type="protein sequence ID" value="GAH98234.1"/>
    <property type="molecule type" value="Genomic_DNA"/>
</dbReference>
<dbReference type="AlphaFoldDB" id="X1L728"/>
<evidence type="ECO:0000313" key="3">
    <source>
        <dbReference type="EMBL" id="GAH98234.1"/>
    </source>
</evidence>
<reference evidence="3" key="1">
    <citation type="journal article" date="2014" name="Front. Microbiol.">
        <title>High frequency of phylogenetically diverse reductive dehalogenase-homologous genes in deep subseafloor sedimentary metagenomes.</title>
        <authorList>
            <person name="Kawai M."/>
            <person name="Futagami T."/>
            <person name="Toyoda A."/>
            <person name="Takaki Y."/>
            <person name="Nishi S."/>
            <person name="Hori S."/>
            <person name="Arai W."/>
            <person name="Tsubouchi T."/>
            <person name="Morono Y."/>
            <person name="Uchiyama I."/>
            <person name="Ito T."/>
            <person name="Fujiyama A."/>
            <person name="Inagaki F."/>
            <person name="Takami H."/>
        </authorList>
    </citation>
    <scope>NUCLEOTIDE SEQUENCE</scope>
    <source>
        <strain evidence="3">Expedition CK06-06</strain>
    </source>
</reference>
<sequence>TNVLVMMLLYSAIVIITISWARRGAEDMYIRPIAGLEAVNDAIGRATEMGKPILYISGLSGISDVATIAAMLILGHLARRTARYETQLIVPCQDPLVMAAEREIVRQA</sequence>
<evidence type="ECO:0000259" key="2">
    <source>
        <dbReference type="Pfam" id="PF20539"/>
    </source>
</evidence>
<feature type="transmembrane region" description="Helical" evidence="1">
    <location>
        <begin position="53"/>
        <end position="74"/>
    </location>
</feature>
<protein>
    <recommendedName>
        <fullName evidence="2">DUF6754 domain-containing protein</fullName>
    </recommendedName>
</protein>
<dbReference type="Pfam" id="PF20539">
    <property type="entry name" value="DUF6754"/>
    <property type="match status" value="1"/>
</dbReference>